<dbReference type="Proteomes" id="UP000323565">
    <property type="component" value="Chromosome"/>
</dbReference>
<keyword evidence="3" id="KW-1185">Reference proteome</keyword>
<evidence type="ECO:0008006" key="4">
    <source>
        <dbReference type="Google" id="ProtNLM"/>
    </source>
</evidence>
<reference evidence="2 3" key="1">
    <citation type="submission" date="2019-08" db="EMBL/GenBank/DDBJ databases">
        <title>Dermacoccus abyssi strain HZAU 226, whole genome Nanopore sequencing project.</title>
        <authorList>
            <person name="Guo A."/>
            <person name="Zhang X."/>
            <person name="Ruan Y."/>
            <person name="Liu W."/>
            <person name="Chen Q."/>
            <person name="Gu L."/>
        </authorList>
    </citation>
    <scope>NUCLEOTIDE SEQUENCE [LARGE SCALE GENOMIC DNA]</scope>
    <source>
        <strain evidence="2 3">HZAU 226</strain>
    </source>
</reference>
<proteinExistence type="predicted"/>
<gene>
    <name evidence="2" type="ORF">FV141_14100</name>
</gene>
<sequence length="314" mass="32905">MFGQDHPVSSTDPASISAGDWSYASLSYVDVNNDEVNGAEYGAGQWLVSSSDYDAKGNPVRSLTPQGIKAALNVTPDGAGAAEVKSTSDFYATSTIYNDDIKDASGEVTLPAGSRVVDVLTPASQMSVGGALVTARKKVHTDYDQGAPNSGMNPATGQPYSLATTVTASVIDNAGAQLSELTKTTNGYAAISGGDIDGWSLGAATTVTTGGVTRTTRYDSAGRVMEQRQPKATSTASAGTRRTVYYTAGTSSDDAQCGNKPEWAGSPVSRVPRCCALERPGPARFTHHRLRHVAQPHHRRGDVGQREPHHDDNV</sequence>
<accession>A0ABX5ZD72</accession>
<name>A0ABX5ZD72_9MICO</name>
<protein>
    <recommendedName>
        <fullName evidence="4">YD repeat-containing protein</fullName>
    </recommendedName>
</protein>
<dbReference type="EMBL" id="CP043031">
    <property type="protein sequence ID" value="QEH94518.1"/>
    <property type="molecule type" value="Genomic_DNA"/>
</dbReference>
<feature type="region of interest" description="Disordered" evidence="1">
    <location>
        <begin position="290"/>
        <end position="314"/>
    </location>
</feature>
<feature type="compositionally biased region" description="Basic and acidic residues" evidence="1">
    <location>
        <begin position="301"/>
        <end position="314"/>
    </location>
</feature>
<organism evidence="2 3">
    <name type="scientific">Dermacoccus abyssi</name>
    <dbReference type="NCBI Taxonomy" id="322596"/>
    <lineage>
        <taxon>Bacteria</taxon>
        <taxon>Bacillati</taxon>
        <taxon>Actinomycetota</taxon>
        <taxon>Actinomycetes</taxon>
        <taxon>Micrococcales</taxon>
        <taxon>Dermacoccaceae</taxon>
        <taxon>Dermacoccus</taxon>
    </lineage>
</organism>
<evidence type="ECO:0000256" key="1">
    <source>
        <dbReference type="SAM" id="MobiDB-lite"/>
    </source>
</evidence>
<feature type="compositionally biased region" description="Basic residues" evidence="1">
    <location>
        <begin position="290"/>
        <end position="300"/>
    </location>
</feature>
<evidence type="ECO:0000313" key="3">
    <source>
        <dbReference type="Proteomes" id="UP000323565"/>
    </source>
</evidence>
<evidence type="ECO:0000313" key="2">
    <source>
        <dbReference type="EMBL" id="QEH94518.1"/>
    </source>
</evidence>